<evidence type="ECO:0000313" key="1">
    <source>
        <dbReference type="EMBL" id="CUS42683.1"/>
    </source>
</evidence>
<sequence>MTAATTLRALEANRLFTDLKDAEARLSQAARDLKAGVISEEEYNTEAELCIKIIRACSLLH</sequence>
<name>A0A160TF76_9ZZZZ</name>
<dbReference type="EMBL" id="CZQC01000069">
    <property type="protein sequence ID" value="CUS42683.1"/>
    <property type="molecule type" value="Genomic_DNA"/>
</dbReference>
<dbReference type="AlphaFoldDB" id="A0A160TF76"/>
<reference evidence="1" key="1">
    <citation type="submission" date="2015-10" db="EMBL/GenBank/DDBJ databases">
        <authorList>
            <person name="Gilbert D.G."/>
        </authorList>
    </citation>
    <scope>NUCLEOTIDE SEQUENCE</scope>
</reference>
<gene>
    <name evidence="1" type="ORF">MGWOODY_Tha2656</name>
</gene>
<protein>
    <submittedName>
        <fullName evidence="1">Uncharacterized protein</fullName>
    </submittedName>
</protein>
<organism evidence="1">
    <name type="scientific">hydrothermal vent metagenome</name>
    <dbReference type="NCBI Taxonomy" id="652676"/>
    <lineage>
        <taxon>unclassified sequences</taxon>
        <taxon>metagenomes</taxon>
        <taxon>ecological metagenomes</taxon>
    </lineage>
</organism>
<accession>A0A160TF76</accession>
<proteinExistence type="predicted"/>